<keyword evidence="3" id="KW-1185">Reference proteome</keyword>
<dbReference type="PANTHER" id="PTHR47723">
    <property type="entry name" value="OS05G0353850 PROTEIN"/>
    <property type="match status" value="1"/>
</dbReference>
<reference evidence="2 3" key="1">
    <citation type="submission" date="2024-02" db="EMBL/GenBank/DDBJ databases">
        <title>de novo genome assembly of Solanum bulbocastanum strain 11H21.</title>
        <authorList>
            <person name="Hosaka A.J."/>
        </authorList>
    </citation>
    <scope>NUCLEOTIDE SEQUENCE [LARGE SCALE GENOMIC DNA]</scope>
    <source>
        <tissue evidence="2">Young leaves</tissue>
    </source>
</reference>
<dbReference type="Pfam" id="PF13456">
    <property type="entry name" value="RVT_3"/>
    <property type="match status" value="1"/>
</dbReference>
<dbReference type="GO" id="GO:0004523">
    <property type="term" value="F:RNA-DNA hybrid ribonuclease activity"/>
    <property type="evidence" value="ECO:0007669"/>
    <property type="project" value="InterPro"/>
</dbReference>
<accession>A0AAN8T0A5</accession>
<organism evidence="2 3">
    <name type="scientific">Solanum bulbocastanum</name>
    <name type="common">Wild potato</name>
    <dbReference type="NCBI Taxonomy" id="147425"/>
    <lineage>
        <taxon>Eukaryota</taxon>
        <taxon>Viridiplantae</taxon>
        <taxon>Streptophyta</taxon>
        <taxon>Embryophyta</taxon>
        <taxon>Tracheophyta</taxon>
        <taxon>Spermatophyta</taxon>
        <taxon>Magnoliopsida</taxon>
        <taxon>eudicotyledons</taxon>
        <taxon>Gunneridae</taxon>
        <taxon>Pentapetalae</taxon>
        <taxon>asterids</taxon>
        <taxon>lamiids</taxon>
        <taxon>Solanales</taxon>
        <taxon>Solanaceae</taxon>
        <taxon>Solanoideae</taxon>
        <taxon>Solaneae</taxon>
        <taxon>Solanum</taxon>
    </lineage>
</organism>
<protein>
    <recommendedName>
        <fullName evidence="1">RNase H type-1 domain-containing protein</fullName>
    </recommendedName>
</protein>
<dbReference type="InterPro" id="IPR053151">
    <property type="entry name" value="RNase_H-like"/>
</dbReference>
<evidence type="ECO:0000313" key="2">
    <source>
        <dbReference type="EMBL" id="KAK6777945.1"/>
    </source>
</evidence>
<sequence>MQHLFLTAPIAQKLWKHFASCAGISIEGVQLQQLITSWWDRPGHCKEKQILKAIPAIILWELWKRRNARKYGKEDWMEILTTLSIYKPTLYYRIVYWEKPAVGWVKCNTDGACRGNPGQSSYGFSIRDNRGDIIYAEAQTIGDATNMEAEIMGVLKAMQFCDTHKFQKIILETDSLTLKHMLLKQWRVPWSQVENIEDIKRNISRKQVQIRHIFGKLISSQTI</sequence>
<dbReference type="SUPFAM" id="SSF53098">
    <property type="entry name" value="Ribonuclease H-like"/>
    <property type="match status" value="1"/>
</dbReference>
<dbReference type="EMBL" id="JBANQN010000010">
    <property type="protein sequence ID" value="KAK6777945.1"/>
    <property type="molecule type" value="Genomic_DNA"/>
</dbReference>
<proteinExistence type="predicted"/>
<evidence type="ECO:0000259" key="1">
    <source>
        <dbReference type="PROSITE" id="PS50879"/>
    </source>
</evidence>
<name>A0AAN8T0A5_SOLBU</name>
<gene>
    <name evidence="2" type="ORF">RDI58_024663</name>
</gene>
<dbReference type="InterPro" id="IPR012337">
    <property type="entry name" value="RNaseH-like_sf"/>
</dbReference>
<dbReference type="Gene3D" id="3.30.420.10">
    <property type="entry name" value="Ribonuclease H-like superfamily/Ribonuclease H"/>
    <property type="match status" value="1"/>
</dbReference>
<dbReference type="GO" id="GO:0003676">
    <property type="term" value="F:nucleic acid binding"/>
    <property type="evidence" value="ECO:0007669"/>
    <property type="project" value="InterPro"/>
</dbReference>
<dbReference type="InterPro" id="IPR002156">
    <property type="entry name" value="RNaseH_domain"/>
</dbReference>
<evidence type="ECO:0000313" key="3">
    <source>
        <dbReference type="Proteomes" id="UP001371456"/>
    </source>
</evidence>
<dbReference type="CDD" id="cd06222">
    <property type="entry name" value="RNase_H_like"/>
    <property type="match status" value="1"/>
</dbReference>
<dbReference type="InterPro" id="IPR036397">
    <property type="entry name" value="RNaseH_sf"/>
</dbReference>
<feature type="domain" description="RNase H type-1" evidence="1">
    <location>
        <begin position="101"/>
        <end position="223"/>
    </location>
</feature>
<comment type="caution">
    <text evidence="2">The sequence shown here is derived from an EMBL/GenBank/DDBJ whole genome shotgun (WGS) entry which is preliminary data.</text>
</comment>
<dbReference type="AlphaFoldDB" id="A0AAN8T0A5"/>
<dbReference type="PANTHER" id="PTHR47723:SF24">
    <property type="entry name" value="RNASE H TYPE-1 DOMAIN-CONTAINING PROTEIN"/>
    <property type="match status" value="1"/>
</dbReference>
<dbReference type="InterPro" id="IPR044730">
    <property type="entry name" value="RNase_H-like_dom_plant"/>
</dbReference>
<dbReference type="Proteomes" id="UP001371456">
    <property type="component" value="Unassembled WGS sequence"/>
</dbReference>
<dbReference type="PROSITE" id="PS50879">
    <property type="entry name" value="RNASE_H_1"/>
    <property type="match status" value="1"/>
</dbReference>